<sequence length="189" mass="20427">MLWATMQVHQNEVPAPWGAPGRFAVRLGAINGNDKRRVTEKKEARLALRRLRQDETPVEVQGSAFASAAGMSETNGSSGMAVVRIVPCAVLGLNFGSAMRWRKGAPGTSKTKGRGRRKEEEDVPFACDWDLGRGGRRGGNAHVDLNQVALGNWDEDLPAKRPPLLMPHSGAVQSRGRSAGPQSIILKII</sequence>
<gene>
    <name evidence="2" type="ORF">B0H17DRAFT_1149291</name>
</gene>
<evidence type="ECO:0000313" key="3">
    <source>
        <dbReference type="Proteomes" id="UP001221757"/>
    </source>
</evidence>
<keyword evidence="3" id="KW-1185">Reference proteome</keyword>
<evidence type="ECO:0000256" key="1">
    <source>
        <dbReference type="SAM" id="MobiDB-lite"/>
    </source>
</evidence>
<comment type="caution">
    <text evidence="2">The sequence shown here is derived from an EMBL/GenBank/DDBJ whole genome shotgun (WGS) entry which is preliminary data.</text>
</comment>
<accession>A0AAD7C342</accession>
<dbReference type="Proteomes" id="UP001221757">
    <property type="component" value="Unassembled WGS sequence"/>
</dbReference>
<proteinExistence type="predicted"/>
<protein>
    <submittedName>
        <fullName evidence="2">Uncharacterized protein</fullName>
    </submittedName>
</protein>
<name>A0AAD7C342_MYCRO</name>
<reference evidence="2" key="1">
    <citation type="submission" date="2023-03" db="EMBL/GenBank/DDBJ databases">
        <title>Massive genome expansion in bonnet fungi (Mycena s.s.) driven by repeated elements and novel gene families across ecological guilds.</title>
        <authorList>
            <consortium name="Lawrence Berkeley National Laboratory"/>
            <person name="Harder C.B."/>
            <person name="Miyauchi S."/>
            <person name="Viragh M."/>
            <person name="Kuo A."/>
            <person name="Thoen E."/>
            <person name="Andreopoulos B."/>
            <person name="Lu D."/>
            <person name="Skrede I."/>
            <person name="Drula E."/>
            <person name="Henrissat B."/>
            <person name="Morin E."/>
            <person name="Kohler A."/>
            <person name="Barry K."/>
            <person name="LaButti K."/>
            <person name="Morin E."/>
            <person name="Salamov A."/>
            <person name="Lipzen A."/>
            <person name="Mereny Z."/>
            <person name="Hegedus B."/>
            <person name="Baldrian P."/>
            <person name="Stursova M."/>
            <person name="Weitz H."/>
            <person name="Taylor A."/>
            <person name="Grigoriev I.V."/>
            <person name="Nagy L.G."/>
            <person name="Martin F."/>
            <person name="Kauserud H."/>
        </authorList>
    </citation>
    <scope>NUCLEOTIDE SEQUENCE</scope>
    <source>
        <strain evidence="2">CBHHK067</strain>
    </source>
</reference>
<dbReference type="EMBL" id="JARKIE010000446">
    <property type="protein sequence ID" value="KAJ7638048.1"/>
    <property type="molecule type" value="Genomic_DNA"/>
</dbReference>
<feature type="region of interest" description="Disordered" evidence="1">
    <location>
        <begin position="103"/>
        <end position="122"/>
    </location>
</feature>
<dbReference type="AlphaFoldDB" id="A0AAD7C342"/>
<organism evidence="2 3">
    <name type="scientific">Mycena rosella</name>
    <name type="common">Pink bonnet</name>
    <name type="synonym">Agaricus rosellus</name>
    <dbReference type="NCBI Taxonomy" id="1033263"/>
    <lineage>
        <taxon>Eukaryota</taxon>
        <taxon>Fungi</taxon>
        <taxon>Dikarya</taxon>
        <taxon>Basidiomycota</taxon>
        <taxon>Agaricomycotina</taxon>
        <taxon>Agaricomycetes</taxon>
        <taxon>Agaricomycetidae</taxon>
        <taxon>Agaricales</taxon>
        <taxon>Marasmiineae</taxon>
        <taxon>Mycenaceae</taxon>
        <taxon>Mycena</taxon>
    </lineage>
</organism>
<evidence type="ECO:0000313" key="2">
    <source>
        <dbReference type="EMBL" id="KAJ7638048.1"/>
    </source>
</evidence>